<feature type="domain" description="Fatty acid desaturase" evidence="2">
    <location>
        <begin position="56"/>
        <end position="299"/>
    </location>
</feature>
<dbReference type="CDD" id="cd03507">
    <property type="entry name" value="Delta12-FADS-like"/>
    <property type="match status" value="1"/>
</dbReference>
<keyword evidence="1" id="KW-0812">Transmembrane</keyword>
<reference evidence="3 4" key="1">
    <citation type="journal article" date="2014" name="World J. Microbiol. Biotechnol.">
        <title>Biodiversity and physiological characteristics of Antarctic and Arctic lichens-associated bacteria.</title>
        <authorList>
            <person name="Lee Y.M."/>
            <person name="Kim E.H."/>
            <person name="Lee H.K."/>
            <person name="Hong S.G."/>
        </authorList>
    </citation>
    <scope>NUCLEOTIDE SEQUENCE [LARGE SCALE GENOMIC DNA]</scope>
    <source>
        <strain evidence="3 4">PAMC 26569</strain>
    </source>
</reference>
<feature type="transmembrane region" description="Helical" evidence="1">
    <location>
        <begin position="186"/>
        <end position="207"/>
    </location>
</feature>
<evidence type="ECO:0000313" key="3">
    <source>
        <dbReference type="EMBL" id="QKE92091.1"/>
    </source>
</evidence>
<dbReference type="PANTHER" id="PTHR19353:SF73">
    <property type="entry name" value="FATTY ACID DESATURASE"/>
    <property type="match status" value="1"/>
</dbReference>
<dbReference type="PANTHER" id="PTHR19353">
    <property type="entry name" value="FATTY ACID DESATURASE 2"/>
    <property type="match status" value="1"/>
</dbReference>
<dbReference type="GO" id="GO:0006629">
    <property type="term" value="P:lipid metabolic process"/>
    <property type="evidence" value="ECO:0007669"/>
    <property type="project" value="InterPro"/>
</dbReference>
<sequence length="340" mass="38333">MSNPDSMPVSSSTWRAMVAPYLKPDWRRALIQLSNTGVLFIGVMAAIMVGVGYGYWEALLLIPFAAFLLIRLFMFQHDCGHGSFFPARWANDLLGSVLGVFTLTPYKAWRGDHALHHAGTGNLDRRGIGDVTTLTLDEYTALPRRGRLAYRLYRHPLVLFGVGPAWQFLINQRIPRGHPIRSWQSWASVLGTNVALLGGLTILVLILGPLPLLLGWLPVMVLAATIGIWLFYIQHQFEDAYWELKPNWDFKASALQGSSFYDLPRPLHWLTGNIGFHHIHHLSSRIPNYRLRACHEENPALQEVPHLTLFGSLKCARLALWDAKQSKLIPFRNARKASGS</sequence>
<feature type="transmembrane region" description="Helical" evidence="1">
    <location>
        <begin position="213"/>
        <end position="233"/>
    </location>
</feature>
<accession>A0A6M8HVB9</accession>
<dbReference type="Proteomes" id="UP000500767">
    <property type="component" value="Chromosome"/>
</dbReference>
<gene>
    <name evidence="3" type="ORF">HN018_20455</name>
</gene>
<dbReference type="Pfam" id="PF00487">
    <property type="entry name" value="FA_desaturase"/>
    <property type="match status" value="1"/>
</dbReference>
<dbReference type="InterPro" id="IPR012171">
    <property type="entry name" value="Fatty_acid_desaturase"/>
</dbReference>
<keyword evidence="1" id="KW-0472">Membrane</keyword>
<dbReference type="InterPro" id="IPR005804">
    <property type="entry name" value="FA_desaturase_dom"/>
</dbReference>
<keyword evidence="4" id="KW-1185">Reference proteome</keyword>
<evidence type="ECO:0000313" key="4">
    <source>
        <dbReference type="Proteomes" id="UP000500767"/>
    </source>
</evidence>
<evidence type="ECO:0000256" key="1">
    <source>
        <dbReference type="SAM" id="Phobius"/>
    </source>
</evidence>
<name>A0A6M8HVB9_9PROT</name>
<feature type="transmembrane region" description="Helical" evidence="1">
    <location>
        <begin position="55"/>
        <end position="74"/>
    </location>
</feature>
<dbReference type="GO" id="GO:0016020">
    <property type="term" value="C:membrane"/>
    <property type="evidence" value="ECO:0007669"/>
    <property type="project" value="TreeGrafter"/>
</dbReference>
<proteinExistence type="predicted"/>
<dbReference type="RefSeq" id="WP_171833773.1">
    <property type="nucleotide sequence ID" value="NZ_CP053708.1"/>
</dbReference>
<protein>
    <submittedName>
        <fullName evidence="3">Fatty acid desaturase</fullName>
    </submittedName>
</protein>
<organism evidence="3 4">
    <name type="scientific">Lichenicola cladoniae</name>
    <dbReference type="NCBI Taxonomy" id="1484109"/>
    <lineage>
        <taxon>Bacteria</taxon>
        <taxon>Pseudomonadati</taxon>
        <taxon>Pseudomonadota</taxon>
        <taxon>Alphaproteobacteria</taxon>
        <taxon>Acetobacterales</taxon>
        <taxon>Acetobacteraceae</taxon>
        <taxon>Lichenicola</taxon>
    </lineage>
</organism>
<evidence type="ECO:0000259" key="2">
    <source>
        <dbReference type="Pfam" id="PF00487"/>
    </source>
</evidence>
<feature type="transmembrane region" description="Helical" evidence="1">
    <location>
        <begin position="29"/>
        <end position="49"/>
    </location>
</feature>
<dbReference type="GO" id="GO:0016717">
    <property type="term" value="F:oxidoreductase activity, acting on paired donors, with oxidation of a pair of donors resulting in the reduction of molecular oxygen to two molecules of water"/>
    <property type="evidence" value="ECO:0007669"/>
    <property type="project" value="TreeGrafter"/>
</dbReference>
<dbReference type="AlphaFoldDB" id="A0A6M8HVB9"/>
<dbReference type="EMBL" id="CP053708">
    <property type="protein sequence ID" value="QKE92091.1"/>
    <property type="molecule type" value="Genomic_DNA"/>
</dbReference>
<dbReference type="KEGG" id="lck:HN018_20455"/>
<keyword evidence="1" id="KW-1133">Transmembrane helix</keyword>